<dbReference type="AlphaFoldDB" id="W2NWH8"/>
<feature type="region of interest" description="Disordered" evidence="1">
    <location>
        <begin position="91"/>
        <end position="120"/>
    </location>
</feature>
<dbReference type="Proteomes" id="UP000054532">
    <property type="component" value="Unassembled WGS sequence"/>
</dbReference>
<dbReference type="EMBL" id="KI691709">
    <property type="protein sequence ID" value="ETM52019.1"/>
    <property type="molecule type" value="Genomic_DNA"/>
</dbReference>
<dbReference type="PANTHER" id="PTHR37069">
    <property type="entry name" value="DDE_TNP_1_7 DOMAIN-CONTAINING PROTEIN"/>
    <property type="match status" value="1"/>
</dbReference>
<organism evidence="2">
    <name type="scientific">Phytophthora nicotianae</name>
    <name type="common">Potato buckeye rot agent</name>
    <name type="synonym">Phytophthora parasitica</name>
    <dbReference type="NCBI Taxonomy" id="4792"/>
    <lineage>
        <taxon>Eukaryota</taxon>
        <taxon>Sar</taxon>
        <taxon>Stramenopiles</taxon>
        <taxon>Oomycota</taxon>
        <taxon>Peronosporomycetes</taxon>
        <taxon>Peronosporales</taxon>
        <taxon>Peronosporaceae</taxon>
        <taxon>Phytophthora</taxon>
    </lineage>
</organism>
<protein>
    <submittedName>
        <fullName evidence="2">Uncharacterized protein</fullName>
    </submittedName>
</protein>
<proteinExistence type="predicted"/>
<gene>
    <name evidence="2" type="ORF">L914_04252</name>
</gene>
<sequence>MTEWIDPKAFQRLWRSLTKAGWKAGAPSGLDSEHTYVKPGVKGRLPTGKAGVEYFKGSRALWAFEKQEGLIPFPPSPSWSAIHIRRPPKGKRAAYAAAQKQMSSQSRSSRAVESAMGADTEQGGAVEITMVDDTEQGDAVESTMVVDTEQGGAVDDTMASDTEQDGDVSGTATVPTQQGRGMIANNTTSLDVFDSPHFIDAMRTERLFGPLDADDVNIAEHYLEPREDVESVRDPVDTPVDLSDSYETEVESDDDFEDDSNEFDQDDTAMRAMAASGREIYDQNHCVQATCRSMEQTTYTKAHGGPTRSAVAFANSPLGMFFYFLPKKLWYHIAKESDAYRIECIPSVAAAQHAKQVQTHAKDPTKQYNR</sequence>
<dbReference type="PANTHER" id="PTHR37069:SF2">
    <property type="entry name" value="PIGGYBAC TRANSPOSABLE ELEMENT-DERIVED PROTEIN DOMAIN-CONTAINING PROTEIN"/>
    <property type="match status" value="1"/>
</dbReference>
<dbReference type="VEuPathDB" id="FungiDB:PPTG_18527"/>
<feature type="compositionally biased region" description="Basic and acidic residues" evidence="1">
    <location>
        <begin position="227"/>
        <end position="236"/>
    </location>
</feature>
<feature type="region of interest" description="Disordered" evidence="1">
    <location>
        <begin position="159"/>
        <end position="178"/>
    </location>
</feature>
<evidence type="ECO:0000313" key="2">
    <source>
        <dbReference type="EMBL" id="ETM52019.1"/>
    </source>
</evidence>
<evidence type="ECO:0000256" key="1">
    <source>
        <dbReference type="SAM" id="MobiDB-lite"/>
    </source>
</evidence>
<feature type="compositionally biased region" description="Acidic residues" evidence="1">
    <location>
        <begin position="244"/>
        <end position="263"/>
    </location>
</feature>
<accession>W2NWH8</accession>
<reference evidence="2" key="1">
    <citation type="submission" date="2013-11" db="EMBL/GenBank/DDBJ databases">
        <title>The Genome Sequence of Phytophthora parasitica IAC_01/95.</title>
        <authorList>
            <consortium name="The Broad Institute Genomics Platform"/>
            <person name="Russ C."/>
            <person name="Tyler B."/>
            <person name="Panabieres F."/>
            <person name="Shan W."/>
            <person name="Tripathy S."/>
            <person name="Grunwald N."/>
            <person name="Machado M."/>
            <person name="Johnson C.S."/>
            <person name="Arredondo F."/>
            <person name="Hong C."/>
            <person name="Coffey M."/>
            <person name="Young S.K."/>
            <person name="Zeng Q."/>
            <person name="Gargeya S."/>
            <person name="Fitzgerald M."/>
            <person name="Abouelleil A."/>
            <person name="Alvarado L."/>
            <person name="Chapman S.B."/>
            <person name="Gainer-Dewar J."/>
            <person name="Goldberg J."/>
            <person name="Griggs A."/>
            <person name="Gujja S."/>
            <person name="Hansen M."/>
            <person name="Howarth C."/>
            <person name="Imamovic A."/>
            <person name="Ireland A."/>
            <person name="Larimer J."/>
            <person name="McCowan C."/>
            <person name="Murphy C."/>
            <person name="Pearson M."/>
            <person name="Poon T.W."/>
            <person name="Priest M."/>
            <person name="Roberts A."/>
            <person name="Saif S."/>
            <person name="Shea T."/>
            <person name="Sykes S."/>
            <person name="Wortman J."/>
            <person name="Nusbaum C."/>
            <person name="Birren B."/>
        </authorList>
    </citation>
    <scope>NUCLEOTIDE SEQUENCE [LARGE SCALE GENOMIC DNA]</scope>
    <source>
        <strain evidence="2">IAC_01/95</strain>
    </source>
</reference>
<name>W2NWH8_PHYNI</name>
<feature type="region of interest" description="Disordered" evidence="1">
    <location>
        <begin position="227"/>
        <end position="263"/>
    </location>
</feature>
<feature type="compositionally biased region" description="Low complexity" evidence="1">
    <location>
        <begin position="93"/>
        <end position="115"/>
    </location>
</feature>